<dbReference type="SUPFAM" id="SSF46689">
    <property type="entry name" value="Homeodomain-like"/>
    <property type="match status" value="1"/>
</dbReference>
<dbReference type="AlphaFoldDB" id="A0A3G9JRJ7"/>
<dbReference type="Pfam" id="PF00665">
    <property type="entry name" value="rve"/>
    <property type="match status" value="1"/>
</dbReference>
<gene>
    <name evidence="2" type="ORF">SG0102_18720</name>
</gene>
<dbReference type="EMBL" id="AP019309">
    <property type="protein sequence ID" value="BBH26938.1"/>
    <property type="molecule type" value="Genomic_DNA"/>
</dbReference>
<dbReference type="RefSeq" id="WP_125119724.1">
    <property type="nucleotide sequence ID" value="NZ_AP019309.1"/>
</dbReference>
<dbReference type="PROSITE" id="PS50994">
    <property type="entry name" value="INTEGRASE"/>
    <property type="match status" value="1"/>
</dbReference>
<keyword evidence="3" id="KW-1185">Reference proteome</keyword>
<name>A0A3G9JRJ7_9FIRM</name>
<protein>
    <recommendedName>
        <fullName evidence="1">Integrase catalytic domain-containing protein</fullName>
    </recommendedName>
</protein>
<dbReference type="SUPFAM" id="SSF53098">
    <property type="entry name" value="Ribonuclease H-like"/>
    <property type="match status" value="1"/>
</dbReference>
<proteinExistence type="predicted"/>
<dbReference type="KEGG" id="ebm:SG0102_18720"/>
<dbReference type="OrthoDB" id="9794201at2"/>
<dbReference type="InterPro" id="IPR009057">
    <property type="entry name" value="Homeodomain-like_sf"/>
</dbReference>
<reference evidence="2 3" key="1">
    <citation type="submission" date="2018-11" db="EMBL/GenBank/DDBJ databases">
        <title>Novel Erysipelotrichaceae bacterium isolated from small intestine of a swine.</title>
        <authorList>
            <person name="Kim J.S."/>
            <person name="Choe H."/>
            <person name="Lee Y.R."/>
            <person name="Kim K.M."/>
            <person name="Park D.S."/>
        </authorList>
    </citation>
    <scope>NUCLEOTIDE SEQUENCE [LARGE SCALE GENOMIC DNA]</scope>
    <source>
        <strain evidence="2 3">SG0102</strain>
    </source>
</reference>
<dbReference type="GO" id="GO:0003676">
    <property type="term" value="F:nucleic acid binding"/>
    <property type="evidence" value="ECO:0007669"/>
    <property type="project" value="InterPro"/>
</dbReference>
<organism evidence="2 3">
    <name type="scientific">Intestinibaculum porci</name>
    <dbReference type="NCBI Taxonomy" id="2487118"/>
    <lineage>
        <taxon>Bacteria</taxon>
        <taxon>Bacillati</taxon>
        <taxon>Bacillota</taxon>
        <taxon>Erysipelotrichia</taxon>
        <taxon>Erysipelotrichales</taxon>
        <taxon>Erysipelotrichaceae</taxon>
        <taxon>Intestinibaculum</taxon>
    </lineage>
</organism>
<feature type="domain" description="Integrase catalytic" evidence="1">
    <location>
        <begin position="159"/>
        <end position="292"/>
    </location>
</feature>
<evidence type="ECO:0000313" key="2">
    <source>
        <dbReference type="EMBL" id="BBH26938.1"/>
    </source>
</evidence>
<dbReference type="InParanoid" id="A0A3G9JRJ7"/>
<dbReference type="Gene3D" id="3.30.420.10">
    <property type="entry name" value="Ribonuclease H-like superfamily/Ribonuclease H"/>
    <property type="match status" value="1"/>
</dbReference>
<accession>A0A3G9JRJ7</accession>
<dbReference type="InterPro" id="IPR001584">
    <property type="entry name" value="Integrase_cat-core"/>
</dbReference>
<sequence>MSETDKPRGISALQVSNDSDVYLRNKRIAEVKYALIAPVITETLNGENHSEYYKRIENHEVVFPDGSVHKFKAETYKYWAFLYRKHGIEGLMPKQRSDFGKTRRLNNEAKLFITDQIVKHPKITGQLIYDRMIEAGIMSEGDVSVDTVQRYIKKNGIREDLNPAKTERRAWEYEHACDGYEADTAYTLYVKDENGKVRRTYLIAIIDDASRLIVGAEFFFNDNAVNFHKVWKLAVKRYGRSKVMILDNGSSYKNAATKSISARLGTKLVYCKPYTPQGKAKILCGTFNYVEV</sequence>
<evidence type="ECO:0000259" key="1">
    <source>
        <dbReference type="PROSITE" id="PS50994"/>
    </source>
</evidence>
<dbReference type="Proteomes" id="UP000268059">
    <property type="component" value="Chromosome"/>
</dbReference>
<dbReference type="PANTHER" id="PTHR35004">
    <property type="entry name" value="TRANSPOSASE RV3428C-RELATED"/>
    <property type="match status" value="1"/>
</dbReference>
<evidence type="ECO:0000313" key="3">
    <source>
        <dbReference type="Proteomes" id="UP000268059"/>
    </source>
</evidence>
<dbReference type="InterPro" id="IPR036397">
    <property type="entry name" value="RNaseH_sf"/>
</dbReference>
<dbReference type="GO" id="GO:0015074">
    <property type="term" value="P:DNA integration"/>
    <property type="evidence" value="ECO:0007669"/>
    <property type="project" value="InterPro"/>
</dbReference>
<dbReference type="PANTHER" id="PTHR35004:SF6">
    <property type="entry name" value="TRANSPOSASE"/>
    <property type="match status" value="1"/>
</dbReference>
<dbReference type="InterPro" id="IPR012337">
    <property type="entry name" value="RNaseH-like_sf"/>
</dbReference>